<evidence type="ECO:0000313" key="8">
    <source>
        <dbReference type="Proteomes" id="UP000017837"/>
    </source>
</evidence>
<evidence type="ECO:0000256" key="3">
    <source>
        <dbReference type="ARBA" id="ARBA00023082"/>
    </source>
</evidence>
<dbReference type="AlphaFoldDB" id="V4R8J0"/>
<keyword evidence="2" id="KW-0805">Transcription regulation</keyword>
<dbReference type="GO" id="GO:0006352">
    <property type="term" value="P:DNA-templated transcription initiation"/>
    <property type="evidence" value="ECO:0007669"/>
    <property type="project" value="InterPro"/>
</dbReference>
<name>V4R8J0_9CAUL</name>
<dbReference type="InterPro" id="IPR039425">
    <property type="entry name" value="RNA_pol_sigma-70-like"/>
</dbReference>
<evidence type="ECO:0000313" key="7">
    <source>
        <dbReference type="EMBL" id="ESQ87753.1"/>
    </source>
</evidence>
<dbReference type="RefSeq" id="WP_018083385.1">
    <property type="nucleotide sequence ID" value="NZ_AQWM01000030.1"/>
</dbReference>
<organism evidence="7 8">
    <name type="scientific">Asticcacaulis benevestitus DSM 16100 = ATCC BAA-896</name>
    <dbReference type="NCBI Taxonomy" id="1121022"/>
    <lineage>
        <taxon>Bacteria</taxon>
        <taxon>Pseudomonadati</taxon>
        <taxon>Pseudomonadota</taxon>
        <taxon>Alphaproteobacteria</taxon>
        <taxon>Caulobacterales</taxon>
        <taxon>Caulobacteraceae</taxon>
        <taxon>Asticcacaulis</taxon>
    </lineage>
</organism>
<dbReference type="Gene3D" id="1.10.1740.10">
    <property type="match status" value="1"/>
</dbReference>
<accession>V4R8J0</accession>
<protein>
    <recommendedName>
        <fullName evidence="6">RNA polymerase sigma-70 ECF-like HTH domain-containing protein</fullName>
    </recommendedName>
</protein>
<dbReference type="Gene3D" id="1.10.10.10">
    <property type="entry name" value="Winged helix-like DNA-binding domain superfamily/Winged helix DNA-binding domain"/>
    <property type="match status" value="1"/>
</dbReference>
<evidence type="ECO:0000256" key="4">
    <source>
        <dbReference type="ARBA" id="ARBA00023163"/>
    </source>
</evidence>
<feature type="region of interest" description="Disordered" evidence="5">
    <location>
        <begin position="73"/>
        <end position="98"/>
    </location>
</feature>
<dbReference type="OrthoDB" id="7188614at2"/>
<sequence>MTTQTQSFDALVTRYRAPLRGYFRRQGITDDAEDLVQEVFIRLAQAYARMHWDNPDGYVFTIAGNILTDHRRKGTTRRAGQHDELSDDLASPGETPEHSLLNRDRLRQVVASLKTLHPNCYNSFILHRFENMPQSEIARRLGLSVSTIEKHIMTALHHLNATLGKELA</sequence>
<evidence type="ECO:0000256" key="5">
    <source>
        <dbReference type="SAM" id="MobiDB-lite"/>
    </source>
</evidence>
<dbReference type="InterPro" id="IPR036388">
    <property type="entry name" value="WH-like_DNA-bd_sf"/>
</dbReference>
<dbReference type="PATRIC" id="fig|1121022.4.peg.3443"/>
<dbReference type="EMBL" id="AWGB01000042">
    <property type="protein sequence ID" value="ESQ87753.1"/>
    <property type="molecule type" value="Genomic_DNA"/>
</dbReference>
<dbReference type="InterPro" id="IPR013324">
    <property type="entry name" value="RNA_pol_sigma_r3/r4-like"/>
</dbReference>
<evidence type="ECO:0000256" key="1">
    <source>
        <dbReference type="ARBA" id="ARBA00010641"/>
    </source>
</evidence>
<dbReference type="InterPro" id="IPR014284">
    <property type="entry name" value="RNA_pol_sigma-70_dom"/>
</dbReference>
<dbReference type="GO" id="GO:0016987">
    <property type="term" value="F:sigma factor activity"/>
    <property type="evidence" value="ECO:0007669"/>
    <property type="project" value="UniProtKB-KW"/>
</dbReference>
<keyword evidence="4" id="KW-0804">Transcription</keyword>
<dbReference type="STRING" id="1121022.GCA_000376105_03704"/>
<feature type="domain" description="RNA polymerase sigma-70 ECF-like HTH" evidence="6">
    <location>
        <begin position="9"/>
        <end position="155"/>
    </location>
</feature>
<dbReference type="InterPro" id="IPR013325">
    <property type="entry name" value="RNA_pol_sigma_r2"/>
</dbReference>
<dbReference type="SUPFAM" id="SSF88659">
    <property type="entry name" value="Sigma3 and sigma4 domains of RNA polymerase sigma factors"/>
    <property type="match status" value="1"/>
</dbReference>
<dbReference type="Proteomes" id="UP000017837">
    <property type="component" value="Unassembled WGS sequence"/>
</dbReference>
<keyword evidence="3" id="KW-0731">Sigma factor</keyword>
<gene>
    <name evidence="7" type="ORF">ABENE_16920</name>
</gene>
<dbReference type="SUPFAM" id="SSF88946">
    <property type="entry name" value="Sigma2 domain of RNA polymerase sigma factors"/>
    <property type="match status" value="1"/>
</dbReference>
<evidence type="ECO:0000259" key="6">
    <source>
        <dbReference type="Pfam" id="PF07638"/>
    </source>
</evidence>
<comment type="similarity">
    <text evidence="1">Belongs to the sigma-70 factor family. ECF subfamily.</text>
</comment>
<comment type="caution">
    <text evidence="7">The sequence shown here is derived from an EMBL/GenBank/DDBJ whole genome shotgun (WGS) entry which is preliminary data.</text>
</comment>
<proteinExistence type="inferred from homology"/>
<dbReference type="PANTHER" id="PTHR43133:SF63">
    <property type="entry name" value="RNA POLYMERASE SIGMA FACTOR FECI-RELATED"/>
    <property type="match status" value="1"/>
</dbReference>
<dbReference type="InterPro" id="IPR053812">
    <property type="entry name" value="HTH_Sigma70_ECF-like"/>
</dbReference>
<dbReference type="NCBIfam" id="TIGR02937">
    <property type="entry name" value="sigma70-ECF"/>
    <property type="match status" value="1"/>
</dbReference>
<dbReference type="PANTHER" id="PTHR43133">
    <property type="entry name" value="RNA POLYMERASE ECF-TYPE SIGMA FACTO"/>
    <property type="match status" value="1"/>
</dbReference>
<dbReference type="Pfam" id="PF07638">
    <property type="entry name" value="Sigma70_ECF"/>
    <property type="match status" value="1"/>
</dbReference>
<keyword evidence="8" id="KW-1185">Reference proteome</keyword>
<reference evidence="7 8" key="1">
    <citation type="journal article" date="2014" name="Nature">
        <title>Sequential evolution of bacterial morphology by co-option of a developmental regulator.</title>
        <authorList>
            <person name="Jiang C."/>
            <person name="Brown P.J."/>
            <person name="Ducret A."/>
            <person name="Brun Y.V."/>
        </authorList>
    </citation>
    <scope>NUCLEOTIDE SEQUENCE [LARGE SCALE GENOMIC DNA]</scope>
    <source>
        <strain evidence="7 8">DSM 16100</strain>
    </source>
</reference>
<dbReference type="eggNOG" id="COG1595">
    <property type="taxonomic scope" value="Bacteria"/>
</dbReference>
<evidence type="ECO:0000256" key="2">
    <source>
        <dbReference type="ARBA" id="ARBA00023015"/>
    </source>
</evidence>